<keyword evidence="4 14" id="KW-0812">Transmembrane</keyword>
<dbReference type="PROSITE" id="PS50853">
    <property type="entry name" value="FN3"/>
    <property type="match status" value="2"/>
</dbReference>
<dbReference type="PANTHER" id="PTHR23036:SF86">
    <property type="entry name" value="PROLACTIN RECEPTOR"/>
    <property type="match status" value="1"/>
</dbReference>
<comment type="domain">
    <text evidence="14">The WSXWS motif appears to be necessary for proper protein folding and thereby efficient intracellular transport and cell-surface receptor binding.</text>
</comment>
<dbReference type="GO" id="GO:0004896">
    <property type="term" value="F:cytokine receptor activity"/>
    <property type="evidence" value="ECO:0007669"/>
    <property type="project" value="InterPro"/>
</dbReference>
<dbReference type="Gene3D" id="2.60.40.10">
    <property type="entry name" value="Immunoglobulins"/>
    <property type="match status" value="2"/>
</dbReference>
<comment type="subcellular location">
    <subcellularLocation>
        <location evidence="1 14">Membrane</location>
        <topology evidence="1 14">Single-pass type I membrane protein</topology>
    </subcellularLocation>
</comment>
<evidence type="ECO:0000256" key="13">
    <source>
        <dbReference type="ARBA" id="ARBA00023180"/>
    </source>
</evidence>
<dbReference type="Pfam" id="PF09067">
    <property type="entry name" value="EpoR_lig-bind"/>
    <property type="match status" value="1"/>
</dbReference>
<dbReference type="InterPro" id="IPR003961">
    <property type="entry name" value="FN3_dom"/>
</dbReference>
<dbReference type="InterPro" id="IPR036116">
    <property type="entry name" value="FN3_sf"/>
</dbReference>
<keyword evidence="10 14" id="KW-0472">Membrane</keyword>
<feature type="compositionally biased region" description="Polar residues" evidence="15">
    <location>
        <begin position="407"/>
        <end position="420"/>
    </location>
</feature>
<dbReference type="EMBL" id="JAICCE010000017">
    <property type="protein sequence ID" value="KAG9266273.1"/>
    <property type="molecule type" value="Genomic_DNA"/>
</dbReference>
<dbReference type="GO" id="GO:0019955">
    <property type="term" value="F:cytokine binding"/>
    <property type="evidence" value="ECO:0007669"/>
    <property type="project" value="TreeGrafter"/>
</dbReference>
<keyword evidence="11 14" id="KW-1015">Disulfide bond</keyword>
<evidence type="ECO:0000256" key="12">
    <source>
        <dbReference type="ARBA" id="ARBA00023170"/>
    </source>
</evidence>
<evidence type="ECO:0000256" key="7">
    <source>
        <dbReference type="ARBA" id="ARBA00022737"/>
    </source>
</evidence>
<feature type="signal peptide" evidence="14">
    <location>
        <begin position="1"/>
        <end position="25"/>
    </location>
</feature>
<dbReference type="SUPFAM" id="SSF49265">
    <property type="entry name" value="Fibronectin type III"/>
    <property type="match status" value="2"/>
</dbReference>
<dbReference type="InterPro" id="IPR013783">
    <property type="entry name" value="Ig-like_fold"/>
</dbReference>
<evidence type="ECO:0000256" key="10">
    <source>
        <dbReference type="ARBA" id="ARBA00023136"/>
    </source>
</evidence>
<keyword evidence="5 14" id="KW-0479">Metal-binding</keyword>
<dbReference type="AlphaFoldDB" id="A0A8T2L3Y7"/>
<keyword evidence="7" id="KW-0677">Repeat</keyword>
<dbReference type="PROSITE" id="PS01352">
    <property type="entry name" value="HEMATOPO_REC_L_F1"/>
    <property type="match status" value="1"/>
</dbReference>
<comment type="domain">
    <text evidence="14">The box 1 motif is required for JAK interaction and/or activation.</text>
</comment>
<keyword evidence="13" id="KW-0325">Glycoprotein</keyword>
<keyword evidence="9 14" id="KW-1133">Transmembrane helix</keyword>
<comment type="caution">
    <text evidence="17">The sequence shown here is derived from an EMBL/GenBank/DDBJ whole genome shotgun (WGS) entry which is preliminary data.</text>
</comment>
<evidence type="ECO:0000256" key="1">
    <source>
        <dbReference type="ARBA" id="ARBA00004479"/>
    </source>
</evidence>
<dbReference type="GO" id="GO:0043235">
    <property type="term" value="C:receptor complex"/>
    <property type="evidence" value="ECO:0007669"/>
    <property type="project" value="TreeGrafter"/>
</dbReference>
<comment type="function">
    <text evidence="14">This is a receptor for the anterior pituitary hormone prolactin.</text>
</comment>
<evidence type="ECO:0000313" key="17">
    <source>
        <dbReference type="EMBL" id="KAG9266273.1"/>
    </source>
</evidence>
<evidence type="ECO:0000256" key="8">
    <source>
        <dbReference type="ARBA" id="ARBA00022833"/>
    </source>
</evidence>
<dbReference type="GO" id="GO:0009897">
    <property type="term" value="C:external side of plasma membrane"/>
    <property type="evidence" value="ECO:0007669"/>
    <property type="project" value="TreeGrafter"/>
</dbReference>
<evidence type="ECO:0000256" key="5">
    <source>
        <dbReference type="ARBA" id="ARBA00022723"/>
    </source>
</evidence>
<dbReference type="InterPro" id="IPR003528">
    <property type="entry name" value="Long_hematopoietin_rcpt_CS"/>
</dbReference>
<feature type="region of interest" description="Disordered" evidence="15">
    <location>
        <begin position="366"/>
        <end position="428"/>
    </location>
</feature>
<keyword evidence="6 14" id="KW-0732">Signal</keyword>
<evidence type="ECO:0000256" key="14">
    <source>
        <dbReference type="RuleBase" id="RU365035"/>
    </source>
</evidence>
<evidence type="ECO:0000256" key="11">
    <source>
        <dbReference type="ARBA" id="ARBA00023157"/>
    </source>
</evidence>
<dbReference type="InterPro" id="IPR050379">
    <property type="entry name" value="Type-I_Cytokine_Rcpt"/>
</dbReference>
<feature type="chain" id="PRO_5035965525" description="Prolactin receptor" evidence="14">
    <location>
        <begin position="26"/>
        <end position="611"/>
    </location>
</feature>
<evidence type="ECO:0000256" key="3">
    <source>
        <dbReference type="ARBA" id="ARBA00019818"/>
    </source>
</evidence>
<evidence type="ECO:0000256" key="6">
    <source>
        <dbReference type="ARBA" id="ARBA00022729"/>
    </source>
</evidence>
<dbReference type="FunFam" id="2.60.40.10:FF:000287">
    <property type="entry name" value="Prolactin receptor"/>
    <property type="match status" value="1"/>
</dbReference>
<feature type="domain" description="Fibronectin type-III" evidence="16">
    <location>
        <begin position="28"/>
        <end position="129"/>
    </location>
</feature>
<accession>A0A8T2L3Y7</accession>
<dbReference type="Proteomes" id="UP000752171">
    <property type="component" value="Unassembled WGS sequence"/>
</dbReference>
<evidence type="ECO:0000256" key="9">
    <source>
        <dbReference type="ARBA" id="ARBA00022989"/>
    </source>
</evidence>
<dbReference type="FunFam" id="2.60.40.10:FF:000358">
    <property type="entry name" value="Prolactin receptor"/>
    <property type="match status" value="1"/>
</dbReference>
<name>A0A8T2L3Y7_ASTMX</name>
<sequence length="611" mass="68803">MGISSGPKPFLTVGVLFILLSPATGFSAPGRPRVISCRSPEKETFTCWWEPGDDGGLPTTYALYYRLEGSETIYECPDYKTAGENSCFFSKNDTSLWVNYNISVVASNDMGKSVSEPVEVDVVYIVQPNTPESVMVSVLEDNHGPYLRVDWEKPQSADTRSGWITLVYQLRVKQAKDETWEEYDAGMQKYYKVFSLHSGKEYMVQVRCKPDHGFWSEWTTPVYIQMPDYMPKERSMWIMVAVISAFLILLFAWTMNVKQNSVKHCLLPPVPGPKIRGFDQQLLKNGKSEEMFNALVIPGFPPTSTYEDLLVEYLEVYDDEKRELVLNEKNLIEGSMKSKSTSSDNDSGRGSCDSRTLLMEKCVDESGTEQELSQYGEASWASSDSEGRDNPASPGLEDGKVQMWPSVFSSPQSHNFQQQHPGGLRASHHSVPEISCVSPHVQTCCGQQDQLEGFQFSKPGLYRYAQMYSMDTIECKHVAQEPQSQSQSQSQSAEYVEVQTVNQENVLLVTPLSNPEGPNPELSDFSGEDYSKVRDVTSDNVLLLQRDLSVSQFVGDYCQDQIGQVDPCFLQQQQQEQTCKLNAHLHHPASTLQEDMRLAENGYVDTTMMMS</sequence>
<gene>
    <name evidence="14 17" type="primary">PRLR</name>
    <name evidence="17" type="ORF">AMEX_G20799</name>
</gene>
<reference evidence="17 18" key="1">
    <citation type="submission" date="2021-07" db="EMBL/GenBank/DDBJ databases">
        <authorList>
            <person name="Imarazene B."/>
            <person name="Zahm M."/>
            <person name="Klopp C."/>
            <person name="Cabau C."/>
            <person name="Beille S."/>
            <person name="Jouanno E."/>
            <person name="Castinel A."/>
            <person name="Lluch J."/>
            <person name="Gil L."/>
            <person name="Kuchtly C."/>
            <person name="Lopez Roques C."/>
            <person name="Donnadieu C."/>
            <person name="Parrinello H."/>
            <person name="Journot L."/>
            <person name="Du K."/>
            <person name="Schartl M."/>
            <person name="Retaux S."/>
            <person name="Guiguen Y."/>
        </authorList>
    </citation>
    <scope>NUCLEOTIDE SEQUENCE [LARGE SCALE GENOMIC DNA]</scope>
    <source>
        <strain evidence="17">Pach_M1</strain>
        <tissue evidence="17">Testis</tissue>
    </source>
</reference>
<evidence type="ECO:0000256" key="2">
    <source>
        <dbReference type="ARBA" id="ARBA00007885"/>
    </source>
</evidence>
<feature type="transmembrane region" description="Helical" evidence="14">
    <location>
        <begin position="235"/>
        <end position="253"/>
    </location>
</feature>
<comment type="similarity">
    <text evidence="2 14">Belongs to the type I cytokine receptor family. Type 1 subfamily.</text>
</comment>
<keyword evidence="12 14" id="KW-0675">Receptor</keyword>
<evidence type="ECO:0000313" key="18">
    <source>
        <dbReference type="Proteomes" id="UP000752171"/>
    </source>
</evidence>
<evidence type="ECO:0000256" key="4">
    <source>
        <dbReference type="ARBA" id="ARBA00022692"/>
    </source>
</evidence>
<keyword evidence="8 14" id="KW-0862">Zinc</keyword>
<organism evidence="17 18">
    <name type="scientific">Astyanax mexicanus</name>
    <name type="common">Blind cave fish</name>
    <name type="synonym">Astyanax fasciatus mexicanus</name>
    <dbReference type="NCBI Taxonomy" id="7994"/>
    <lineage>
        <taxon>Eukaryota</taxon>
        <taxon>Metazoa</taxon>
        <taxon>Chordata</taxon>
        <taxon>Craniata</taxon>
        <taxon>Vertebrata</taxon>
        <taxon>Euteleostomi</taxon>
        <taxon>Actinopterygii</taxon>
        <taxon>Neopterygii</taxon>
        <taxon>Teleostei</taxon>
        <taxon>Ostariophysi</taxon>
        <taxon>Characiformes</taxon>
        <taxon>Characoidei</taxon>
        <taxon>Acestrorhamphidae</taxon>
        <taxon>Acestrorhamphinae</taxon>
        <taxon>Astyanax</taxon>
    </lineage>
</organism>
<evidence type="ECO:0000256" key="15">
    <source>
        <dbReference type="SAM" id="MobiDB-lite"/>
    </source>
</evidence>
<feature type="domain" description="Fibronectin type-III" evidence="16">
    <location>
        <begin position="130"/>
        <end position="229"/>
    </location>
</feature>
<protein>
    <recommendedName>
        <fullName evidence="3 14">Prolactin receptor</fullName>
        <shortName evidence="14">PRL-R</shortName>
    </recommendedName>
</protein>
<evidence type="ECO:0000259" key="16">
    <source>
        <dbReference type="PROSITE" id="PS50853"/>
    </source>
</evidence>
<dbReference type="InterPro" id="IPR015152">
    <property type="entry name" value="Growth/epo_recpt_lig-bind"/>
</dbReference>
<dbReference type="PANTHER" id="PTHR23036">
    <property type="entry name" value="CYTOKINE RECEPTOR"/>
    <property type="match status" value="1"/>
</dbReference>
<dbReference type="CDD" id="cd00063">
    <property type="entry name" value="FN3"/>
    <property type="match status" value="2"/>
</dbReference>
<proteinExistence type="inferred from homology"/>
<dbReference type="SMART" id="SM00060">
    <property type="entry name" value="FN3"/>
    <property type="match status" value="2"/>
</dbReference>
<dbReference type="GO" id="GO:0046872">
    <property type="term" value="F:metal ion binding"/>
    <property type="evidence" value="ECO:0007669"/>
    <property type="project" value="UniProtKB-KW"/>
</dbReference>